<dbReference type="AlphaFoldDB" id="A0A061J6T9"/>
<dbReference type="Gene3D" id="2.170.150.20">
    <property type="entry name" value="Peptide methionine sulfoxide reductase"/>
    <property type="match status" value="1"/>
</dbReference>
<dbReference type="Proteomes" id="UP000031737">
    <property type="component" value="Unassembled WGS sequence"/>
</dbReference>
<sequence length="208" mass="22400">MDSSGILSPATSAVSSQEEAENGAPSCLSGSSTGEQLVPVLLCTYCRMPIAQYGEILSHRATDAWASQVYTYELELFDNNLPLWCYSATNPSAHRFDLVRCDAAIALGHRCVRLTGAWSAEHTFFLGHEWRCAVCKTCNSFLGWGFRPSLQPSNDVEDAAAAPAADVEATDEGLSFVGIILTRCTGHEKYPLSLLKLREVAGSSDGSS</sequence>
<proteinExistence type="predicted"/>
<evidence type="ECO:0000313" key="3">
    <source>
        <dbReference type="EMBL" id="ESL10559.1"/>
    </source>
</evidence>
<gene>
    <name evidence="3" type="ORF">TRSC58_01707</name>
</gene>
<feature type="region of interest" description="Disordered" evidence="1">
    <location>
        <begin position="1"/>
        <end position="31"/>
    </location>
</feature>
<comment type="caution">
    <text evidence="3">The sequence shown here is derived from an EMBL/GenBank/DDBJ whole genome shotgun (WGS) entry which is preliminary data.</text>
</comment>
<reference evidence="3 4" key="1">
    <citation type="submission" date="2013-07" db="EMBL/GenBank/DDBJ databases">
        <authorList>
            <person name="Stoco P.H."/>
            <person name="Wagner G."/>
            <person name="Gerber A."/>
            <person name="Zaha A."/>
            <person name="Thompson C."/>
            <person name="Bartholomeu D.C."/>
            <person name="Luckemeyer D.D."/>
            <person name="Bahia D."/>
            <person name="Loreto E."/>
            <person name="Prestes E.B."/>
            <person name="Lima F.M."/>
            <person name="Rodrigues-Luiz G."/>
            <person name="Vallejo G.A."/>
            <person name="Filho J.F."/>
            <person name="Monteiro K.M."/>
            <person name="Tyler K.M."/>
            <person name="de Almeida L.G."/>
            <person name="Ortiz M.F."/>
            <person name="Siervo M.A."/>
            <person name="de Moraes M.H."/>
            <person name="Cunha O.L."/>
            <person name="Mendonca-Neto R."/>
            <person name="Silva R."/>
            <person name="Teixeira S.M."/>
            <person name="Murta S.M."/>
            <person name="Sincero T.C."/>
            <person name="Mendes T.A."/>
            <person name="Urmenyi T.P."/>
            <person name="Silva V.G."/>
            <person name="da Rocha W.D."/>
            <person name="Andersson B."/>
            <person name="Romanha A.J."/>
            <person name="Steindel M."/>
            <person name="de Vasconcelos A.T."/>
            <person name="Grisard E.C."/>
        </authorList>
    </citation>
    <scope>NUCLEOTIDE SEQUENCE [LARGE SCALE GENOMIC DNA]</scope>
    <source>
        <strain evidence="3 4">SC58</strain>
    </source>
</reference>
<evidence type="ECO:0000259" key="2">
    <source>
        <dbReference type="PROSITE" id="PS51788"/>
    </source>
</evidence>
<name>A0A061J6T9_TRYRA</name>
<evidence type="ECO:0000313" key="4">
    <source>
        <dbReference type="Proteomes" id="UP000031737"/>
    </source>
</evidence>
<dbReference type="EMBL" id="AUPL01001707">
    <property type="protein sequence ID" value="ESL10559.1"/>
    <property type="molecule type" value="Genomic_DNA"/>
</dbReference>
<feature type="compositionally biased region" description="Polar residues" evidence="1">
    <location>
        <begin position="1"/>
        <end position="17"/>
    </location>
</feature>
<evidence type="ECO:0000256" key="1">
    <source>
        <dbReference type="SAM" id="MobiDB-lite"/>
    </source>
</evidence>
<dbReference type="InterPro" id="IPR034750">
    <property type="entry name" value="CULT"/>
</dbReference>
<dbReference type="PROSITE" id="PS51788">
    <property type="entry name" value="CULT"/>
    <property type="match status" value="1"/>
</dbReference>
<organism evidence="3 4">
    <name type="scientific">Trypanosoma rangeli SC58</name>
    <dbReference type="NCBI Taxonomy" id="429131"/>
    <lineage>
        <taxon>Eukaryota</taxon>
        <taxon>Discoba</taxon>
        <taxon>Euglenozoa</taxon>
        <taxon>Kinetoplastea</taxon>
        <taxon>Metakinetoplastina</taxon>
        <taxon>Trypanosomatida</taxon>
        <taxon>Trypanosomatidae</taxon>
        <taxon>Trypanosoma</taxon>
        <taxon>Herpetosoma</taxon>
    </lineage>
</organism>
<accession>A0A061J6T9</accession>
<keyword evidence="4" id="KW-1185">Reference proteome</keyword>
<feature type="domain" description="CULT" evidence="2">
    <location>
        <begin position="38"/>
        <end position="188"/>
    </location>
</feature>
<dbReference type="OrthoDB" id="267517at2759"/>
<dbReference type="VEuPathDB" id="TriTrypDB:TRSC58_01707"/>
<protein>
    <recommendedName>
        <fullName evidence="2">CULT domain-containing protein</fullName>
    </recommendedName>
</protein>